<name>A0A2P1EMY6_9VIRU</name>
<protein>
    <submittedName>
        <fullName evidence="1">Uncharacterized protein</fullName>
    </submittedName>
</protein>
<reference evidence="2" key="1">
    <citation type="submission" date="2018-01" db="EMBL/GenBank/DDBJ databases">
        <title>Testimony of 'menage a trois' revealed by the proteome of Megavirus virophage.</title>
        <authorList>
            <person name="Jeudy S."/>
            <person name="Bertaux L."/>
            <person name="Alempic J.-M."/>
            <person name="Lartigue A."/>
            <person name="Legendre M."/>
            <person name="Philippe N."/>
            <person name="Beucher L."/>
            <person name="Biondi E."/>
            <person name="Juul S."/>
            <person name="Turner D."/>
            <person name="Coute Y."/>
            <person name="Claverie J.-M."/>
            <person name="Abergel C."/>
        </authorList>
    </citation>
    <scope>NUCLEOTIDE SEQUENCE [LARGE SCALE GENOMIC DNA]</scope>
</reference>
<accession>A0A2P1EMY6</accession>
<evidence type="ECO:0000313" key="2">
    <source>
        <dbReference type="Proteomes" id="UP000289600"/>
    </source>
</evidence>
<dbReference type="Proteomes" id="UP000289600">
    <property type="component" value="Segment"/>
</dbReference>
<organism evidence="1 2">
    <name type="scientific">Moumouvirus australiensis</name>
    <dbReference type="NCBI Taxonomy" id="2109587"/>
    <lineage>
        <taxon>Viruses</taxon>
        <taxon>Varidnaviria</taxon>
        <taxon>Bamfordvirae</taxon>
        <taxon>Nucleocytoviricota</taxon>
        <taxon>Megaviricetes</taxon>
        <taxon>Imitervirales</taxon>
        <taxon>Mimiviridae</taxon>
        <taxon>Megamimivirinae</taxon>
        <taxon>Moumouvirus</taxon>
        <taxon>Moumouvirus australiense</taxon>
    </lineage>
</organism>
<gene>
    <name evidence="1" type="ORF">mc_878</name>
</gene>
<proteinExistence type="predicted"/>
<dbReference type="EMBL" id="MG807320">
    <property type="protein sequence ID" value="AVL95265.1"/>
    <property type="molecule type" value="Genomic_DNA"/>
</dbReference>
<sequence>MKLEDFFDFSPILKLIYKDYLPLDDNHKSYSYDDDIPLQDDTEAFLLIQQAKNSFLSHKKIKDKYIKPKCEWDEQEYSCKFYLSTDRKFYCVCFYYYVDGDTFYFYGIVEKKTGKHLIILSQEDNYNLDLVIKHHMFNYECDYYKYDNLHFPHHEYENDPLELICYLEDQFKFFYKEMCINDSDSDNNDSDSE</sequence>
<keyword evidence="2" id="KW-1185">Reference proteome</keyword>
<evidence type="ECO:0000313" key="1">
    <source>
        <dbReference type="EMBL" id="AVL95265.1"/>
    </source>
</evidence>